<keyword evidence="5" id="KW-1185">Reference proteome</keyword>
<protein>
    <submittedName>
        <fullName evidence="4">RNA pseudouridine synthase</fullName>
    </submittedName>
</protein>
<organism evidence="4 5">
    <name type="scientific">Telmatospirillum siberiense</name>
    <dbReference type="NCBI Taxonomy" id="382514"/>
    <lineage>
        <taxon>Bacteria</taxon>
        <taxon>Pseudomonadati</taxon>
        <taxon>Pseudomonadota</taxon>
        <taxon>Alphaproteobacteria</taxon>
        <taxon>Rhodospirillales</taxon>
        <taxon>Rhodospirillaceae</taxon>
        <taxon>Telmatospirillum</taxon>
    </lineage>
</organism>
<dbReference type="GO" id="GO:0140098">
    <property type="term" value="F:catalytic activity, acting on RNA"/>
    <property type="evidence" value="ECO:0007669"/>
    <property type="project" value="UniProtKB-ARBA"/>
</dbReference>
<dbReference type="CDD" id="cd02869">
    <property type="entry name" value="PseudoU_synth_RluA_like"/>
    <property type="match status" value="1"/>
</dbReference>
<reference evidence="5" key="1">
    <citation type="submission" date="2017-12" db="EMBL/GenBank/DDBJ databases">
        <title>Draft genome sequence of Telmatospirillum siberiense 26-4b1T, an acidotolerant peatland alphaproteobacterium potentially involved in sulfur cycling.</title>
        <authorList>
            <person name="Hausmann B."/>
            <person name="Pjevac P."/>
            <person name="Schreck K."/>
            <person name="Herbold C.W."/>
            <person name="Daims H."/>
            <person name="Wagner M."/>
            <person name="Pester M."/>
            <person name="Loy A."/>
        </authorList>
    </citation>
    <scope>NUCLEOTIDE SEQUENCE [LARGE SCALE GENOMIC DNA]</scope>
    <source>
        <strain evidence="5">26-4b1</strain>
    </source>
</reference>
<dbReference type="EMBL" id="PIUM01000051">
    <property type="protein sequence ID" value="PKU21575.1"/>
    <property type="molecule type" value="Genomic_DNA"/>
</dbReference>
<dbReference type="Pfam" id="PF00849">
    <property type="entry name" value="PseudoU_synth_2"/>
    <property type="match status" value="1"/>
</dbReference>
<proteinExistence type="inferred from homology"/>
<dbReference type="SUPFAM" id="SSF55120">
    <property type="entry name" value="Pseudouridine synthase"/>
    <property type="match status" value="1"/>
</dbReference>
<dbReference type="Gene3D" id="3.30.2350.10">
    <property type="entry name" value="Pseudouridine synthase"/>
    <property type="match status" value="1"/>
</dbReference>
<dbReference type="AlphaFoldDB" id="A0A2N3PMF8"/>
<comment type="similarity">
    <text evidence="1">Belongs to the pseudouridine synthase RluA family.</text>
</comment>
<dbReference type="PROSITE" id="PS01129">
    <property type="entry name" value="PSI_RLU"/>
    <property type="match status" value="1"/>
</dbReference>
<dbReference type="PANTHER" id="PTHR21600">
    <property type="entry name" value="MITOCHONDRIAL RNA PSEUDOURIDINE SYNTHASE"/>
    <property type="match status" value="1"/>
</dbReference>
<comment type="caution">
    <text evidence="4">The sequence shown here is derived from an EMBL/GenBank/DDBJ whole genome shotgun (WGS) entry which is preliminary data.</text>
</comment>
<dbReference type="RefSeq" id="WP_101253587.1">
    <property type="nucleotide sequence ID" value="NZ_PIUM01000051.1"/>
</dbReference>
<dbReference type="InterPro" id="IPR020103">
    <property type="entry name" value="PsdUridine_synth_cat_dom_sf"/>
</dbReference>
<dbReference type="GO" id="GO:0009982">
    <property type="term" value="F:pseudouridine synthase activity"/>
    <property type="evidence" value="ECO:0007669"/>
    <property type="project" value="InterPro"/>
</dbReference>
<dbReference type="InterPro" id="IPR006224">
    <property type="entry name" value="PsdUridine_synth_RluA-like_CS"/>
</dbReference>
<feature type="domain" description="Pseudouridine synthase RsuA/RluA-like" evidence="3">
    <location>
        <begin position="30"/>
        <end position="178"/>
    </location>
</feature>
<dbReference type="GO" id="GO:0003723">
    <property type="term" value="F:RNA binding"/>
    <property type="evidence" value="ECO:0007669"/>
    <property type="project" value="InterPro"/>
</dbReference>
<dbReference type="PANTHER" id="PTHR21600:SF44">
    <property type="entry name" value="RIBOSOMAL LARGE SUBUNIT PSEUDOURIDINE SYNTHASE D"/>
    <property type="match status" value="1"/>
</dbReference>
<accession>A0A2N3PMF8</accession>
<dbReference type="InterPro" id="IPR006145">
    <property type="entry name" value="PsdUridine_synth_RsuA/RluA"/>
</dbReference>
<sequence length="236" mass="25828">MALRHAHGPVHHPEWKPEDLLSRVLHRDSNLIILDKPAGLAVHGGPQTPIHLEGMLDVLRFGLTRPPRLAHRLDRDTSGCLVLARHDKALSRLGRLFGAGKVHKTYWAVVAGRPQGTEGRIDLALRKVSNSQGWRMVADPQGSSAVTLWRLLGTGDGMSWLELQPQSGRTHQIRVHCATGLDCPILGESVYAADGAQPLHLHSRAVVVPYWAERPAIEVRAEPPPHMGGALSVCGW</sequence>
<keyword evidence="2" id="KW-0413">Isomerase</keyword>
<evidence type="ECO:0000256" key="1">
    <source>
        <dbReference type="ARBA" id="ARBA00010876"/>
    </source>
</evidence>
<evidence type="ECO:0000259" key="3">
    <source>
        <dbReference type="Pfam" id="PF00849"/>
    </source>
</evidence>
<dbReference type="GO" id="GO:0000455">
    <property type="term" value="P:enzyme-directed rRNA pseudouridine synthesis"/>
    <property type="evidence" value="ECO:0007669"/>
    <property type="project" value="TreeGrafter"/>
</dbReference>
<dbReference type="Proteomes" id="UP000233293">
    <property type="component" value="Unassembled WGS sequence"/>
</dbReference>
<gene>
    <name evidence="4" type="ORF">CWS72_26040</name>
</gene>
<name>A0A2N3PMF8_9PROT</name>
<dbReference type="OrthoDB" id="9807829at2"/>
<evidence type="ECO:0000256" key="2">
    <source>
        <dbReference type="ARBA" id="ARBA00023235"/>
    </source>
</evidence>
<evidence type="ECO:0000313" key="4">
    <source>
        <dbReference type="EMBL" id="PKU21575.1"/>
    </source>
</evidence>
<dbReference type="InterPro" id="IPR050188">
    <property type="entry name" value="RluA_PseudoU_synthase"/>
</dbReference>
<evidence type="ECO:0000313" key="5">
    <source>
        <dbReference type="Proteomes" id="UP000233293"/>
    </source>
</evidence>